<keyword evidence="2" id="KW-1003">Cell membrane</keyword>
<dbReference type="eggNOG" id="COG1983">
    <property type="taxonomic scope" value="Bacteria"/>
</dbReference>
<comment type="subcellular location">
    <subcellularLocation>
        <location evidence="1">Cell membrane</location>
        <topology evidence="1">Single-pass membrane protein</topology>
    </subcellularLocation>
</comment>
<evidence type="ECO:0000313" key="9">
    <source>
        <dbReference type="Proteomes" id="UP000051820"/>
    </source>
</evidence>
<evidence type="ECO:0000256" key="6">
    <source>
        <dbReference type="SAM" id="Phobius"/>
    </source>
</evidence>
<feature type="transmembrane region" description="Helical" evidence="6">
    <location>
        <begin position="34"/>
        <end position="57"/>
    </location>
</feature>
<dbReference type="InterPro" id="IPR007168">
    <property type="entry name" value="Phageshock_PspC_N"/>
</dbReference>
<dbReference type="AlphaFoldDB" id="A0A0R1W6C3"/>
<dbReference type="PANTHER" id="PTHR33885">
    <property type="entry name" value="PHAGE SHOCK PROTEIN C"/>
    <property type="match status" value="1"/>
</dbReference>
<gene>
    <name evidence="8" type="ORF">FD16_GL000868</name>
</gene>
<dbReference type="RefSeq" id="WP_010621605.1">
    <property type="nucleotide sequence ID" value="NZ_AZGF01000002.1"/>
</dbReference>
<keyword evidence="4 6" id="KW-1133">Transmembrane helix</keyword>
<sequence>MKHLHRSQNKMFSGVIAGFAEYFGWDIALTRVGYAAIAMFTGFFPCLLIYIVAAIVVPEE</sequence>
<dbReference type="EMBL" id="AZGF01000002">
    <property type="protein sequence ID" value="KRM13393.1"/>
    <property type="molecule type" value="Genomic_DNA"/>
</dbReference>
<evidence type="ECO:0000256" key="4">
    <source>
        <dbReference type="ARBA" id="ARBA00022989"/>
    </source>
</evidence>
<feature type="transmembrane region" description="Helical" evidence="6">
    <location>
        <begin position="12"/>
        <end position="28"/>
    </location>
</feature>
<reference evidence="8 9" key="1">
    <citation type="journal article" date="2015" name="Genome Announc.">
        <title>Expanding the biotechnology potential of lactobacilli through comparative genomics of 213 strains and associated genera.</title>
        <authorList>
            <person name="Sun Z."/>
            <person name="Harris H.M."/>
            <person name="McCann A."/>
            <person name="Guo C."/>
            <person name="Argimon S."/>
            <person name="Zhang W."/>
            <person name="Yang X."/>
            <person name="Jeffery I.B."/>
            <person name="Cooney J.C."/>
            <person name="Kagawa T.F."/>
            <person name="Liu W."/>
            <person name="Song Y."/>
            <person name="Salvetti E."/>
            <person name="Wrobel A."/>
            <person name="Rasinkangas P."/>
            <person name="Parkhill J."/>
            <person name="Rea M.C."/>
            <person name="O'Sullivan O."/>
            <person name="Ritari J."/>
            <person name="Douillard F.P."/>
            <person name="Paul Ross R."/>
            <person name="Yang R."/>
            <person name="Briner A.E."/>
            <person name="Felis G.E."/>
            <person name="de Vos W.M."/>
            <person name="Barrangou R."/>
            <person name="Klaenhammer T.R."/>
            <person name="Caufield P.W."/>
            <person name="Cui Y."/>
            <person name="Zhang H."/>
            <person name="O'Toole P.W."/>
        </authorList>
    </citation>
    <scope>NUCLEOTIDE SEQUENCE [LARGE SCALE GENOMIC DNA]</scope>
    <source>
        <strain evidence="8 9">DSM 5007</strain>
    </source>
</reference>
<evidence type="ECO:0000313" key="8">
    <source>
        <dbReference type="EMBL" id="KRM13393.1"/>
    </source>
</evidence>
<dbReference type="STRING" id="1423807.FD16_GL000868"/>
<dbReference type="GO" id="GO:0005886">
    <property type="term" value="C:plasma membrane"/>
    <property type="evidence" value="ECO:0007669"/>
    <property type="project" value="UniProtKB-SubCell"/>
</dbReference>
<dbReference type="InterPro" id="IPR052027">
    <property type="entry name" value="PspC"/>
</dbReference>
<evidence type="ECO:0000259" key="7">
    <source>
        <dbReference type="Pfam" id="PF04024"/>
    </source>
</evidence>
<evidence type="ECO:0000256" key="2">
    <source>
        <dbReference type="ARBA" id="ARBA00022475"/>
    </source>
</evidence>
<accession>A0A0R1W6C3</accession>
<feature type="domain" description="Phage shock protein PspC N-terminal" evidence="7">
    <location>
        <begin position="2"/>
        <end position="60"/>
    </location>
</feature>
<dbReference type="OrthoDB" id="9815286at2"/>
<dbReference type="Proteomes" id="UP000051820">
    <property type="component" value="Unassembled WGS sequence"/>
</dbReference>
<evidence type="ECO:0000256" key="5">
    <source>
        <dbReference type="ARBA" id="ARBA00023136"/>
    </source>
</evidence>
<keyword evidence="3 6" id="KW-0812">Transmembrane</keyword>
<proteinExistence type="predicted"/>
<comment type="caution">
    <text evidence="8">The sequence shown here is derived from an EMBL/GenBank/DDBJ whole genome shotgun (WGS) entry which is preliminary data.</text>
</comment>
<keyword evidence="5 6" id="KW-0472">Membrane</keyword>
<evidence type="ECO:0000256" key="1">
    <source>
        <dbReference type="ARBA" id="ARBA00004162"/>
    </source>
</evidence>
<evidence type="ECO:0000256" key="3">
    <source>
        <dbReference type="ARBA" id="ARBA00022692"/>
    </source>
</evidence>
<dbReference type="PATRIC" id="fig|1423807.3.peg.881"/>
<dbReference type="PANTHER" id="PTHR33885:SF3">
    <property type="entry name" value="PHAGE SHOCK PROTEIN C"/>
    <property type="match status" value="1"/>
</dbReference>
<name>A0A0R1W6C3_9LACO</name>
<keyword evidence="9" id="KW-1185">Reference proteome</keyword>
<dbReference type="Pfam" id="PF04024">
    <property type="entry name" value="PspC"/>
    <property type="match status" value="1"/>
</dbReference>
<organism evidence="8 9">
    <name type="scientific">Paucilactobacillus suebicus DSM 5007 = KCTC 3549</name>
    <dbReference type="NCBI Taxonomy" id="1423807"/>
    <lineage>
        <taxon>Bacteria</taxon>
        <taxon>Bacillati</taxon>
        <taxon>Bacillota</taxon>
        <taxon>Bacilli</taxon>
        <taxon>Lactobacillales</taxon>
        <taxon>Lactobacillaceae</taxon>
        <taxon>Paucilactobacillus</taxon>
    </lineage>
</organism>
<protein>
    <recommendedName>
        <fullName evidence="7">Phage shock protein PspC N-terminal domain-containing protein</fullName>
    </recommendedName>
</protein>